<dbReference type="InterPro" id="IPR036942">
    <property type="entry name" value="Beta-barrel_TonB_sf"/>
</dbReference>
<dbReference type="InterPro" id="IPR039426">
    <property type="entry name" value="TonB-dep_rcpt-like"/>
</dbReference>
<name>A0YEA2_9GAMM</name>
<evidence type="ECO:0000256" key="7">
    <source>
        <dbReference type="ARBA" id="ARBA00023065"/>
    </source>
</evidence>
<comment type="subcellular location">
    <subcellularLocation>
        <location evidence="1 11">Cell outer membrane</location>
        <topology evidence="1 11">Multi-pass membrane protein</topology>
    </subcellularLocation>
</comment>
<comment type="caution">
    <text evidence="15">The sequence shown here is derived from an EMBL/GenBank/DDBJ whole genome shotgun (WGS) entry which is preliminary data.</text>
</comment>
<dbReference type="Pfam" id="PF07715">
    <property type="entry name" value="Plug"/>
    <property type="match status" value="1"/>
</dbReference>
<dbReference type="PROSITE" id="PS52016">
    <property type="entry name" value="TONB_DEPENDENT_REC_3"/>
    <property type="match status" value="1"/>
</dbReference>
<evidence type="ECO:0000256" key="9">
    <source>
        <dbReference type="ARBA" id="ARBA00023136"/>
    </source>
</evidence>
<dbReference type="AlphaFoldDB" id="A0YEA2"/>
<evidence type="ECO:0000259" key="13">
    <source>
        <dbReference type="Pfam" id="PF00593"/>
    </source>
</evidence>
<dbReference type="Pfam" id="PF00593">
    <property type="entry name" value="TonB_dep_Rec_b-barrel"/>
    <property type="match status" value="1"/>
</dbReference>
<evidence type="ECO:0000313" key="16">
    <source>
        <dbReference type="Proteomes" id="UP000004931"/>
    </source>
</evidence>
<dbReference type="InterPro" id="IPR012910">
    <property type="entry name" value="Plug_dom"/>
</dbReference>
<dbReference type="OrthoDB" id="7051185at2"/>
<feature type="domain" description="TonB-dependent receptor plug" evidence="14">
    <location>
        <begin position="39"/>
        <end position="147"/>
    </location>
</feature>
<gene>
    <name evidence="15" type="ORF">GP2143_02404</name>
</gene>
<evidence type="ECO:0000256" key="8">
    <source>
        <dbReference type="ARBA" id="ARBA00023077"/>
    </source>
</evidence>
<feature type="domain" description="TonB-dependent receptor-like beta-barrel" evidence="13">
    <location>
        <begin position="266"/>
        <end position="759"/>
    </location>
</feature>
<dbReference type="GO" id="GO:0006826">
    <property type="term" value="P:iron ion transport"/>
    <property type="evidence" value="ECO:0007669"/>
    <property type="project" value="UniProtKB-KW"/>
</dbReference>
<dbReference type="eggNOG" id="COG4771">
    <property type="taxonomic scope" value="Bacteria"/>
</dbReference>
<evidence type="ECO:0000313" key="15">
    <source>
        <dbReference type="EMBL" id="EAW30738.1"/>
    </source>
</evidence>
<keyword evidence="5 11" id="KW-0812">Transmembrane</keyword>
<keyword evidence="9 11" id="KW-0472">Membrane</keyword>
<evidence type="ECO:0000256" key="4">
    <source>
        <dbReference type="ARBA" id="ARBA00022496"/>
    </source>
</evidence>
<dbReference type="InterPro" id="IPR000531">
    <property type="entry name" value="Beta-barrel_TonB"/>
</dbReference>
<accession>A0YEA2</accession>
<evidence type="ECO:0000256" key="10">
    <source>
        <dbReference type="ARBA" id="ARBA00023237"/>
    </source>
</evidence>
<evidence type="ECO:0000256" key="2">
    <source>
        <dbReference type="ARBA" id="ARBA00022448"/>
    </source>
</evidence>
<keyword evidence="4" id="KW-0410">Iron transport</keyword>
<keyword evidence="7" id="KW-0406">Ion transport</keyword>
<organism evidence="15 16">
    <name type="scientific">marine gamma proteobacterium HTCC2143</name>
    <dbReference type="NCBI Taxonomy" id="247633"/>
    <lineage>
        <taxon>Bacteria</taxon>
        <taxon>Pseudomonadati</taxon>
        <taxon>Pseudomonadota</taxon>
        <taxon>Gammaproteobacteria</taxon>
        <taxon>Cellvibrionales</taxon>
        <taxon>Spongiibacteraceae</taxon>
        <taxon>BD1-7 clade</taxon>
    </lineage>
</organism>
<dbReference type="PANTHER" id="PTHR32552:SF81">
    <property type="entry name" value="TONB-DEPENDENT OUTER MEMBRANE RECEPTOR"/>
    <property type="match status" value="1"/>
</dbReference>
<dbReference type="SUPFAM" id="SSF56935">
    <property type="entry name" value="Porins"/>
    <property type="match status" value="1"/>
</dbReference>
<keyword evidence="15" id="KW-0675">Receptor</keyword>
<proteinExistence type="inferred from homology"/>
<evidence type="ECO:0000256" key="3">
    <source>
        <dbReference type="ARBA" id="ARBA00022452"/>
    </source>
</evidence>
<evidence type="ECO:0000256" key="5">
    <source>
        <dbReference type="ARBA" id="ARBA00022692"/>
    </source>
</evidence>
<evidence type="ECO:0000256" key="1">
    <source>
        <dbReference type="ARBA" id="ARBA00004571"/>
    </source>
</evidence>
<keyword evidence="3 11" id="KW-1134">Transmembrane beta strand</keyword>
<evidence type="ECO:0000259" key="14">
    <source>
        <dbReference type="Pfam" id="PF07715"/>
    </source>
</evidence>
<dbReference type="EMBL" id="AAVT01000006">
    <property type="protein sequence ID" value="EAW30738.1"/>
    <property type="molecule type" value="Genomic_DNA"/>
</dbReference>
<evidence type="ECO:0000256" key="6">
    <source>
        <dbReference type="ARBA" id="ARBA00023004"/>
    </source>
</evidence>
<dbReference type="GO" id="GO:0009279">
    <property type="term" value="C:cell outer membrane"/>
    <property type="evidence" value="ECO:0007669"/>
    <property type="project" value="UniProtKB-SubCell"/>
</dbReference>
<keyword evidence="6" id="KW-0408">Iron</keyword>
<evidence type="ECO:0000256" key="12">
    <source>
        <dbReference type="RuleBase" id="RU003357"/>
    </source>
</evidence>
<keyword evidence="2 11" id="KW-0813">Transport</keyword>
<protein>
    <submittedName>
        <fullName evidence="15">TonB-dependent receptor</fullName>
    </submittedName>
</protein>
<dbReference type="PANTHER" id="PTHR32552">
    <property type="entry name" value="FERRICHROME IRON RECEPTOR-RELATED"/>
    <property type="match status" value="1"/>
</dbReference>
<dbReference type="STRING" id="247633.GP2143_02404"/>
<evidence type="ECO:0000256" key="11">
    <source>
        <dbReference type="PROSITE-ProRule" id="PRU01360"/>
    </source>
</evidence>
<reference evidence="15 16" key="1">
    <citation type="journal article" date="2010" name="J. Bacteriol.">
        <title>Genome sequence of the oligotrophic marine Gammaproteobacterium HTCC2143, isolated from the Oregon Coast.</title>
        <authorList>
            <person name="Oh H.M."/>
            <person name="Kang I."/>
            <person name="Ferriera S."/>
            <person name="Giovannoni S.J."/>
            <person name="Cho J.C."/>
        </authorList>
    </citation>
    <scope>NUCLEOTIDE SEQUENCE [LARGE SCALE GENOMIC DNA]</scope>
    <source>
        <strain evidence="15 16">HTCC2143</strain>
    </source>
</reference>
<comment type="similarity">
    <text evidence="11 12">Belongs to the TonB-dependent receptor family.</text>
</comment>
<dbReference type="Proteomes" id="UP000004931">
    <property type="component" value="Unassembled WGS sequence"/>
</dbReference>
<keyword evidence="16" id="KW-1185">Reference proteome</keyword>
<keyword evidence="10 11" id="KW-0998">Cell outer membrane</keyword>
<dbReference type="Gene3D" id="2.40.170.20">
    <property type="entry name" value="TonB-dependent receptor, beta-barrel domain"/>
    <property type="match status" value="2"/>
</dbReference>
<keyword evidence="8 12" id="KW-0798">TonB box</keyword>
<sequence length="793" mass="86710">MGMTMAMGLGSFAVAQDSQTPKLQLEEVVVTSRKRSESVQDVPIAVTAIVAELENPSVRNLRDLEGLAPNVQIRHSMGRTAGHAISIRGIGYSNDEKSFDPAVGVVIDGVSMTSSSGTLLDNFDIEKVEIMRGPQGTLFGKNTIAGVINVTRTDPTGELGGKLSATVGNFGRTDIKAVINTPIIEDVLAAKLYVASLKDDGYIKNVTLDKDVAAQDYLNYGVKLKWTPTDTLTARLTLEKMDDNSDNGAYRNLTGLGGNRSIALQDGYSGGWEPYNPGAIIALTGNPRYAQNSSNPEINGEGCLAANDPARDDDETSAAKENLGEMETDAITLQVDWELNDGSSLTYIYGYRDTEELAIWPYSGSACDFITVDNYNENDQESHEIRWAKTTDSYSVVLGLYQMENSYSQDWFTYDFWELIRPETALVSLYAATPEQVERLGSDFGQNIYQSQDTTGRAVFGQLDYWLTDKLELTVGARYTQDDKDFFARDYCLKADADRDLQNWDNCVNTAALTGEGSGRTFNGDISESKTTGRLGFGYQMEEDILIYGSVSTGFHSGGFYGKNQALSAFAVTYAPEEITSYEIGAKLELMDRRLRLNVAAFNSTVEDLQAVTTIPNPNDGTSISAPFNVGEVEYQGFELEAVGIVTDEIRLSAAVGFLDASYNNFDADISGRTGGVPIDNSYLEPKQAPEWTLGLAANYSTDFAGGLIAANAMYSWTDDFYTEESNDPVSLVESYGKINLDLGYERDNYRITAFVNNLTDESNWVSRSSGTLITYGQQSKGRTFGVELAVSF</sequence>